<organism evidence="2 3">
    <name type="scientific">Rhodococcus opacus RKJ300 = JCM 13270</name>
    <dbReference type="NCBI Taxonomy" id="1165867"/>
    <lineage>
        <taxon>Bacteria</taxon>
        <taxon>Bacillati</taxon>
        <taxon>Actinomycetota</taxon>
        <taxon>Actinomycetes</taxon>
        <taxon>Mycobacteriales</taxon>
        <taxon>Nocardiaceae</taxon>
        <taxon>Rhodococcus</taxon>
    </lineage>
</organism>
<protein>
    <submittedName>
        <fullName evidence="2">Uncharacterized protein</fullName>
    </submittedName>
</protein>
<dbReference type="EMBL" id="AJJH01000045">
    <property type="protein sequence ID" value="EID80005.1"/>
    <property type="molecule type" value="Genomic_DNA"/>
</dbReference>
<dbReference type="PATRIC" id="fig|1165867.3.peg.2119"/>
<proteinExistence type="predicted"/>
<evidence type="ECO:0000313" key="3">
    <source>
        <dbReference type="Proteomes" id="UP000006447"/>
    </source>
</evidence>
<evidence type="ECO:0000313" key="2">
    <source>
        <dbReference type="EMBL" id="EID80005.1"/>
    </source>
</evidence>
<reference evidence="2 3" key="1">
    <citation type="journal article" date="2012" name="J. Bacteriol.">
        <title>Draft genome sequence of the nitrophenol-degrading actinomycete Rhodococcus imtechensis RKJ300.</title>
        <authorList>
            <person name="Vikram S."/>
            <person name="Kumar S."/>
            <person name="Subramanian S."/>
            <person name="Raghava G.P."/>
        </authorList>
    </citation>
    <scope>NUCLEOTIDE SEQUENCE [LARGE SCALE GENOMIC DNA]</scope>
    <source>
        <strain evidence="2 3">RKJ300</strain>
    </source>
</reference>
<feature type="region of interest" description="Disordered" evidence="1">
    <location>
        <begin position="405"/>
        <end position="426"/>
    </location>
</feature>
<gene>
    <name evidence="2" type="ORF">W59_10429</name>
</gene>
<name>I0WUD9_RHOOP</name>
<sequence>MATRWPAASPPMTVTELVARRGDLKGELLDFAQHARFGRQLTTLMRAAADLGPLDEGILVRTLDHFVLENRLRDGGTVVERFVAQQRPRLTEDESQMLLGWRDVVEGYFEVHPAGDGIGTTVFHNLVDDLRYRVHSNIGPDVFATVRPKMFVYGRIVPVHPATGHWLISGHRGFLSGLRRPDPGPGRMEVVAADPGLLRRNRDLYERAWQLQADDRAAFVDLFGSDLVILPPTTAPARLIEHYRRRLAQVGASVEADGTPTHPAAPGALTAEEMGRLPEDYLDADTVGLIYDETERLNYYRDFGRLDAMFADPALAGDHTHITVLRGYLDDDTVSALPLRRLAGRHPAASTVLRVLLRRPGFSRQRDGEDLLRTRKGAFFGQPAAPRFTVTGDRLAELLYTPSSEEGTVASGDPGSMGRSVIGVTD</sequence>
<dbReference type="Proteomes" id="UP000006447">
    <property type="component" value="Unassembled WGS sequence"/>
</dbReference>
<evidence type="ECO:0000256" key="1">
    <source>
        <dbReference type="SAM" id="MobiDB-lite"/>
    </source>
</evidence>
<dbReference type="AlphaFoldDB" id="I0WUD9"/>
<comment type="caution">
    <text evidence="2">The sequence shown here is derived from an EMBL/GenBank/DDBJ whole genome shotgun (WGS) entry which is preliminary data.</text>
</comment>
<accession>I0WUD9</accession>